<dbReference type="Proteomes" id="UP000249057">
    <property type="component" value="Unassembled WGS sequence"/>
</dbReference>
<evidence type="ECO:0000313" key="2">
    <source>
        <dbReference type="Proteomes" id="UP000249057"/>
    </source>
</evidence>
<organism evidence="1 2">
    <name type="scientific">Aspergillus brunneoviolaceus CBS 621.78</name>
    <dbReference type="NCBI Taxonomy" id="1450534"/>
    <lineage>
        <taxon>Eukaryota</taxon>
        <taxon>Fungi</taxon>
        <taxon>Dikarya</taxon>
        <taxon>Ascomycota</taxon>
        <taxon>Pezizomycotina</taxon>
        <taxon>Eurotiomycetes</taxon>
        <taxon>Eurotiomycetidae</taxon>
        <taxon>Eurotiales</taxon>
        <taxon>Aspergillaceae</taxon>
        <taxon>Aspergillus</taxon>
        <taxon>Aspergillus subgen. Circumdati</taxon>
    </lineage>
</organism>
<dbReference type="EMBL" id="KZ825314">
    <property type="protein sequence ID" value="RAH50351.1"/>
    <property type="molecule type" value="Genomic_DNA"/>
</dbReference>
<accession>A0ACD1GM60</accession>
<keyword evidence="2" id="KW-1185">Reference proteome</keyword>
<name>A0ACD1GM60_9EURO</name>
<proteinExistence type="predicted"/>
<gene>
    <name evidence="1" type="ORF">BO95DRAFT_510936</name>
</gene>
<protein>
    <submittedName>
        <fullName evidence="1">Amino acid adenylation</fullName>
    </submittedName>
</protein>
<evidence type="ECO:0000313" key="1">
    <source>
        <dbReference type="EMBL" id="RAH50351.1"/>
    </source>
</evidence>
<reference evidence="1" key="1">
    <citation type="submission" date="2018-02" db="EMBL/GenBank/DDBJ databases">
        <title>The genomes of Aspergillus section Nigri reveals drivers in fungal speciation.</title>
        <authorList>
            <consortium name="DOE Joint Genome Institute"/>
            <person name="Vesth T.C."/>
            <person name="Nybo J."/>
            <person name="Theobald S."/>
            <person name="Brandl J."/>
            <person name="Frisvad J.C."/>
            <person name="Nielsen K.F."/>
            <person name="Lyhne E.K."/>
            <person name="Kogle M.E."/>
            <person name="Kuo A."/>
            <person name="Riley R."/>
            <person name="Clum A."/>
            <person name="Nolan M."/>
            <person name="Lipzen A."/>
            <person name="Salamov A."/>
            <person name="Henrissat B."/>
            <person name="Wiebenga A."/>
            <person name="De vries R.P."/>
            <person name="Grigoriev I.V."/>
            <person name="Mortensen U.H."/>
            <person name="Andersen M.R."/>
            <person name="Baker S.E."/>
        </authorList>
    </citation>
    <scope>NUCLEOTIDE SEQUENCE</scope>
    <source>
        <strain evidence="1">CBS 621.78</strain>
    </source>
</reference>
<sequence length="3513" mass="383634">MAPSLSFPLPSDITQQQWKSFAIEHKLGQSALHESCQSHQIAPEQLFQAAWATVVAAYDHDEDVYADITVRGQGASKACLCHFTVTPSQSIRDVLTTVTATDGGIPPSPSHWSSLEYVHSGSDVAPTKRPRREEHISMRLVLCEDDSTLRVQHRQAAMGSDRARSMAHGLVQVITQAMHNPDVKVKDLDLISQIDLNTILQWNDYPLHLVDACVHEIIQQRACERPDSLAIRAWDDDLTYSRLDDLASRLALHLRLCGVKVGDVVPFLFSKSAWAVVASLATLKAGAAAVALSPDHPLARSEAIIRHTQASHILVSREHQGLADSLRLRTTIVVARDLFPNLPANSTELPAAAAVRPQDPAFIQFTSGSTGEPKGIILEHRGFCTSAAGQQRSQNMTQASRVLQFAAYTFDAALQETFTTLMAGGVVCIPSERDRTSRLAAAMREMEVNWAFFTPTLCATLQPSSVPCLRTLVLGGEAPSPELIRTWSSRVSLLNGYGPSECCICCSVHPVSSNGSDSPLNIGVAIPGVKLWIVRPENHAILAPIGAIGELVAQGPNLARGYLDASSATSFNFVNEVPWSTDQCFRRVYKTGDLVRYLADGSIEFVGRKDTQIKLRGQRVELGEIASHVRTHLGRSDVQVAVDVAPVSLRGTPTQQLLAFLTMPPAALEGSKVSLDVVPRLPPRCGRLTPSLNDQLLALKDSLGTTLPRHMVPALFVPVTYLPVSLAGKLDRKMLRALVADLSEMEILEYSLASPGTRQGARDSREAILVRAWSEALRVPPQDINVTDEFFLLGDSIAAIELTTVLRSRGFHLTVADIFQHPRLESQALILAELVGDQYQEAKPFSLVEGIGAQDLEAMLRLSEVPLGDLDDLLPSTRRQQALFLSQTELPSRLSQVVLELDHTVGIPEFRLAWLAVVKRSSILRGRLVADGQGGLLQAVAKQLPPWEDISSLRDHLADPRFGGPWRNGQPLVHFALRQGDDRCRKSAFVLSIHPALIDWVALQLLLDQFQNEYRQLTGGLAMPYSRYVEHLTQADHAASAMFWMSELSEPNYLHYPDVPSSVATADQLSRSSLSASLDLPDRLDELRPLDALVHLAWAVVLSSRTLSDDVIFGTARASRPASIGTLEAVMGPTEAVVPVRVRLTKTDSIQVAVVALQDQLQAITVHSYLNGPQLAGIGPEGEAASHFQNLLVVHPALKTPPDLLTTMEGYPPFLDAGRYHQYPVTVDCTLAAARVELRLSFTKAIVSQAEAQTLLRQLQSVLRELLSRPAETTIQNLSLLTADDYAQLVAWNRAAPQPVRETAHGLFTARAQRQPQAVAVESWDGRLTYAELDRYSTHLGRYLLAGGLTPGREVVTVCYEKSRWTLVAMLGILKAGGAFTLMDPSHPSPRLKFIADEVGSRFMLCSPRYATKAAGLAAHPIIVDESFFHGDLPTKQSADLPAVSPDAIMYVFYTSGSTGMPKGHRTPHAAFCSAATAQARALGLSSTTRNFQFASYAYDVCISDMLTGLCAGTCVCVPSEEERLGDIAGAMAQLRVNFANLTPTVARLLDPDRVPALQTLLLGGEALQQTDLDMWSGRVRLMAGYGPSECSPRSTVNPHLTAASNPRNIGFASLCNCRAWVVEVADYHRLRPVGLVGELVIEGPNVCNGYLGHAQQRTDSGFIDTPRWYAELSPTLQPVGRFYKTGDLVRYDLSDGSLIFVGRNDAQVKLHGQRVELGEIESHVRALPLADPTPQSSSDSSSSGVISKVVAELAQPGGLVRTPSLVVFVQFSHPHRGIPDGWAAAVAQHLAVRMSAALVPKYYVALDEIPLMSSGKVNRRALQALPATLTAEQLGLSTATRKEKLRPSSTEEYRLSQLWATVLDVPEAETGRDDHFFELGGDSIAAIKLVGEARRAGFLLTVADVFQHPVLASMATKLTILAPAAPGMSAPVASPQMTASLADRVSREWNLPRDTIQDVYPATPLQMSLMALTTRNPKTNTLQHVYHLSADVDVMRFRRAWEAVVARNEIFRTRLVFVKASILQVVLADSIAWETTPSSLPEYLSRVDDRPFNYGTPLMRLGLLPDGHRGGSYFVWTAHHVVYDGWSHFRTLRLIKETYEADAVPFSIPFRTFIAFLHQAGEDEAQERFWQNELAGFEGTAFPPLPRAEYWPLTDRGIDHVITLCSNLAPQSSSQFANITLSTIIRVAWALTVGIQTGTEDVVFGAVQTGRMAPLAGVVDIMGPTITVVPVRVRWARSLTLGDLLLQVQEQGTRMIPYEHAGVKAIANMGEDCRVAATFQSLLVVQPEKTDGAAATVAGMRLVQVTDREFPSYLLSVQCSIQRNQVRVHASYDSSVLSGEWVQRIVGQFEHLLHLLGDPRNLPTPVGQGEIIPAADVQRLLAQDAATALDRSPVDDTIAWAIERQMKLQPDAPALCEMEGPGMSYGELDRLSARLALHLRTLGVGPEKVVPFCFDKSVWAVVAVVGVLRAGGVCVALDPGHPPSRHAQILQEVQATLVLTSNAHRALFRDQGVPVLAVDRSRLRWLPETVMTGPTCHPKLRPDHAAWVVFTSGSTGTPKGIVLEHASICATARGNASALGFASFAFDVAIEDMCITLMHGACLCIASEHDRLNNLGPTMQQMRVTWADLTPSVARTIDPEAVPSLQTLVLGGELLGDDIISSWANRVNLFNTYGPAECAIYSTTTSPLGLDARGGNIGRPIGCACWVVDPDNHNRLMPVGCTGELLIEGPNLARGYLHDEAKTRRAFVHPTWLAEYRGGQRSRCYATGDLVQQNPDGATLTFVGRKDSQVKLRGQRIELGEIEHQIAVSLAGESWATAVEIIRQAEHRQEALAVFYWPTQATADAPDAAPRVVDDDALEATRAVFLGLKAQLARVLPKYMIPTLYVPLSFPPSTRTGKLDRRALRSLGASLSMAQATAFALEGTAGGTVAKVPPQTEMERVLLELWGTVLGLSTEQMGIHDSFFQLGGESVAAIRLVAAAQRMKLAITVADIFHRPVLADMAASLHPETQQQQQQQQSADEMLSPSPTGADLTARVSRAWKIGYESIEDLYPCTWLQEDMIQVTRRVSEANTLRFIAHLDTATVDLARYQAAWQQVVTGNPILRTRIVRVDDDDDEGYDASDDNYRALQVVVDEPIQWCTSYSRLSDYLREDRSTRFDYGTPLTRFALIPHGPDEYYFVFTSHHATYDGWSVRLVHEMVADLYTGRRRSRLAVGAAPATTPTPYKALVQYIVSLEQQQQQQQPIPTYAAFWRSQLQGFRSSTQTFFPAFPSADYRPLTDSVIELTLPLPPKPRSNNKNNTPTTKVVTISTLLRAAYALVLAAQTHTTDICFGAVQAGRSIALPGISELVGPAITLVPVRIRWNDASSAGGGGGGTTVRSFLETIQDQSTAMIPYEHVAKPRIAALGPDCAAASAYRCLLIVQPASSTGPVSTIHGVTPIKTKYPEFLEYGLSLECRLAATEMVVHADYDRTVLGPEEVSHVIRLLGTALGWLAGEDEMGMTVGQLARRLREE</sequence>